<dbReference type="AlphaFoldDB" id="A0A0P4R9H3"/>
<proteinExistence type="predicted"/>
<keyword evidence="1" id="KW-0233">DNA recombination</keyword>
<reference evidence="4" key="1">
    <citation type="submission" date="2014-09" db="EMBL/GenBank/DDBJ databases">
        <title>Whole genome shotgun sequence of Streptomyces sp. NBRC 110027.</title>
        <authorList>
            <person name="Komaki H."/>
            <person name="Ichikawa N."/>
            <person name="Katano-Makiyama Y."/>
            <person name="Hosoyama A."/>
            <person name="Hashimoto M."/>
            <person name="Uohara A."/>
            <person name="Kitahashi Y."/>
            <person name="Ohji S."/>
            <person name="Kimura A."/>
            <person name="Yamazoe A."/>
            <person name="Igarashi Y."/>
            <person name="Fujita N."/>
        </authorList>
    </citation>
    <scope>NUCLEOTIDE SEQUENCE [LARGE SCALE GENOMIC DNA]</scope>
    <source>
        <strain evidence="4">NBRC 110027</strain>
    </source>
</reference>
<evidence type="ECO:0000313" key="3">
    <source>
        <dbReference type="EMBL" id="GAO09577.1"/>
    </source>
</evidence>
<gene>
    <name evidence="3" type="ORF">TPA0598_05_02990</name>
</gene>
<dbReference type="InterPro" id="IPR013762">
    <property type="entry name" value="Integrase-like_cat_sf"/>
</dbReference>
<dbReference type="Proteomes" id="UP000048965">
    <property type="component" value="Unassembled WGS sequence"/>
</dbReference>
<evidence type="ECO:0000256" key="1">
    <source>
        <dbReference type="ARBA" id="ARBA00023172"/>
    </source>
</evidence>
<dbReference type="GO" id="GO:0003677">
    <property type="term" value="F:DNA binding"/>
    <property type="evidence" value="ECO:0007669"/>
    <property type="project" value="InterPro"/>
</dbReference>
<protein>
    <submittedName>
        <fullName evidence="3">Phage integrase</fullName>
    </submittedName>
</protein>
<dbReference type="GO" id="GO:0006310">
    <property type="term" value="P:DNA recombination"/>
    <property type="evidence" value="ECO:0007669"/>
    <property type="project" value="UniProtKB-KW"/>
</dbReference>
<organism evidence="3 4">
    <name type="scientific">Streptomyces lydicamycinicus</name>
    <dbReference type="NCBI Taxonomy" id="1546107"/>
    <lineage>
        <taxon>Bacteria</taxon>
        <taxon>Bacillati</taxon>
        <taxon>Actinomycetota</taxon>
        <taxon>Actinomycetes</taxon>
        <taxon>Kitasatosporales</taxon>
        <taxon>Streptomycetaceae</taxon>
        <taxon>Streptomyces</taxon>
    </lineage>
</organism>
<evidence type="ECO:0000256" key="2">
    <source>
        <dbReference type="SAM" id="MobiDB-lite"/>
    </source>
</evidence>
<feature type="region of interest" description="Disordered" evidence="2">
    <location>
        <begin position="81"/>
        <end position="160"/>
    </location>
</feature>
<accession>A0A0P4R9H3</accession>
<dbReference type="GO" id="GO:0015074">
    <property type="term" value="P:DNA integration"/>
    <property type="evidence" value="ECO:0007669"/>
    <property type="project" value="InterPro"/>
</dbReference>
<dbReference type="Gene3D" id="1.10.443.10">
    <property type="entry name" value="Intergrase catalytic core"/>
    <property type="match status" value="1"/>
</dbReference>
<feature type="compositionally biased region" description="Basic residues" evidence="2">
    <location>
        <begin position="117"/>
        <end position="131"/>
    </location>
</feature>
<dbReference type="InterPro" id="IPR011010">
    <property type="entry name" value="DNA_brk_join_enz"/>
</dbReference>
<name>A0A0P4R9H3_9ACTN</name>
<reference evidence="3 4" key="2">
    <citation type="journal article" date="2015" name="Stand. Genomic Sci.">
        <title>Draft genome sequence of marine-derived Streptomyces sp. TP-A0598, a producer of anti-MRSA antibiotic lydicamycins.</title>
        <authorList>
            <person name="Komaki H."/>
            <person name="Ichikawa N."/>
            <person name="Hosoyama A."/>
            <person name="Fujita N."/>
            <person name="Igarashi Y."/>
        </authorList>
    </citation>
    <scope>NUCLEOTIDE SEQUENCE [LARGE SCALE GENOMIC DNA]</scope>
    <source>
        <strain evidence="3 4">NBRC 110027</strain>
    </source>
</reference>
<keyword evidence="4" id="KW-1185">Reference proteome</keyword>
<evidence type="ECO:0000313" key="4">
    <source>
        <dbReference type="Proteomes" id="UP000048965"/>
    </source>
</evidence>
<dbReference type="EMBL" id="BBNO01000005">
    <property type="protein sequence ID" value="GAO09577.1"/>
    <property type="molecule type" value="Genomic_DNA"/>
</dbReference>
<comment type="caution">
    <text evidence="3">The sequence shown here is derived from an EMBL/GenBank/DDBJ whole genome shotgun (WGS) entry which is preliminary data.</text>
</comment>
<sequence length="160" mass="17839">MVNGWEVCEDDPKAYGEIGFPPVQLHDLRHSAATLAHAAGAELKVIQQCSATPRSPSRFTTYTSLLPEADLVIAEAAVRSCRAHAPPPRTPHPKRSLNPDGADIHREKYRGLATRPLMHRSRKRPRTRSPRPTRAPPWENPGQSGNAWCPRQDSNLRHPL</sequence>
<dbReference type="SUPFAM" id="SSF56349">
    <property type="entry name" value="DNA breaking-rejoining enzymes"/>
    <property type="match status" value="1"/>
</dbReference>